<feature type="non-terminal residue" evidence="3">
    <location>
        <position position="1"/>
    </location>
</feature>
<reference evidence="3 4" key="1">
    <citation type="submission" date="2014-06" db="EMBL/GenBank/DDBJ databases">
        <title>Evolutionary Origins and Diversification of the Mycorrhizal Mutualists.</title>
        <authorList>
            <consortium name="DOE Joint Genome Institute"/>
            <consortium name="Mycorrhizal Genomics Consortium"/>
            <person name="Kohler A."/>
            <person name="Kuo A."/>
            <person name="Nagy L.G."/>
            <person name="Floudas D."/>
            <person name="Copeland A."/>
            <person name="Barry K.W."/>
            <person name="Cichocki N."/>
            <person name="Veneault-Fourrey C."/>
            <person name="LaButti K."/>
            <person name="Lindquist E.A."/>
            <person name="Lipzen A."/>
            <person name="Lundell T."/>
            <person name="Morin E."/>
            <person name="Murat C."/>
            <person name="Riley R."/>
            <person name="Ohm R."/>
            <person name="Sun H."/>
            <person name="Tunlid A."/>
            <person name="Henrissat B."/>
            <person name="Grigoriev I.V."/>
            <person name="Hibbett D.S."/>
            <person name="Martin F."/>
        </authorList>
    </citation>
    <scope>NUCLEOTIDE SEQUENCE [LARGE SCALE GENOMIC DNA]</scope>
    <source>
        <strain evidence="3 4">SS14</strain>
    </source>
</reference>
<feature type="domain" description="URB1 N-terminal" evidence="1">
    <location>
        <begin position="2"/>
        <end position="47"/>
    </location>
</feature>
<dbReference type="GO" id="GO:0005730">
    <property type="term" value="C:nucleolus"/>
    <property type="evidence" value="ECO:0007669"/>
    <property type="project" value="TreeGrafter"/>
</dbReference>
<dbReference type="PANTHER" id="PTHR13500">
    <property type="entry name" value="NUCLEOLAR PRERIBOSOMAL-ASSOCIATED PROTEIN 1"/>
    <property type="match status" value="1"/>
</dbReference>
<evidence type="ECO:0000313" key="3">
    <source>
        <dbReference type="EMBL" id="KIJ29718.1"/>
    </source>
</evidence>
<dbReference type="OrthoDB" id="72892at2759"/>
<dbReference type="GO" id="GO:0000463">
    <property type="term" value="P:maturation of LSU-rRNA from tricistronic rRNA transcript (SSU-rRNA, 5.8S rRNA, LSU-rRNA)"/>
    <property type="evidence" value="ECO:0007669"/>
    <property type="project" value="TreeGrafter"/>
</dbReference>
<accession>A0A0C9TJB1</accession>
<dbReference type="PANTHER" id="PTHR13500:SF0">
    <property type="entry name" value="NUCLEOLAR PRE-RIBOSOMAL-ASSOCIATED PROTEIN 1"/>
    <property type="match status" value="1"/>
</dbReference>
<dbReference type="InterPro" id="IPR039844">
    <property type="entry name" value="URB1"/>
</dbReference>
<dbReference type="HOGENOM" id="CLU_380646_0_0_1"/>
<dbReference type="Pfam" id="PF11707">
    <property type="entry name" value="Npa1"/>
    <property type="match status" value="1"/>
</dbReference>
<dbReference type="Pfam" id="PF26140">
    <property type="entry name" value="HEAT_URB1"/>
    <property type="match status" value="1"/>
</dbReference>
<protein>
    <submittedName>
        <fullName evidence="3">Uncharacterized protein</fullName>
    </submittedName>
</protein>
<evidence type="ECO:0000259" key="1">
    <source>
        <dbReference type="Pfam" id="PF11707"/>
    </source>
</evidence>
<dbReference type="InterPro" id="IPR059018">
    <property type="entry name" value="HEAT_URB1"/>
</dbReference>
<sequence>GIKVNEDPRQQELIFKILQAFPELVSGYWSAVNLTLEPRLSSRWITNIPILGTIIFFPVPTNSFTLPNSQHINPSPPALNVVLGNAIPSVLSKNFLTKGLQSASSLVQHSTALPLSKCLAKLDCILSISRETASKLEEDEENGQWLKRIRELEAEAEKRVPEFTVIVGMVQQKPAGPTNESQAIKMALLTEAGLRLLWFYHKLFPRLVSSVKFDAGKLLLNVFDPSVSLSEDESMDVDKDANTLQENSNGMDVLRQLHVLRLLKESDQFGWLNKFRSSAQTNLHRATGELTTRILGSSILFSHDTEEITLWLHAIPETKRALQATTLDETPLADEVAAVLVFLDDCIQRCSKTPYRYLEESVKLFDEAESSDQAQGFTYLRDDPKSFPSPLLMTMPLAIVTSVRKLVLTLATKLQDLRHVWTIHAKLEEILIATNPATKSKVIREAINRETQLLANSLRSIEYLVAQSPASANSAVETFLEQVEELAIPSSSEAAAHSAFELIDWIRLLNIPLNPTQVKRLFDVVVRFCPSAVKEFMYQLDPTMGQFWSTFTEHRELVLTMLPFELAQLHSSPEQTTKKQIRDYLVSLFFSDSAWNTSLGRRMSFGLHRLASAFKANGSISIRQVELSLLRSIFQSSRLIRTQPDLSELKRALFSDSSLSKAVCFSRDLSPSETIELARLVNSALYINDSADQAIARASCSYWLSITQSDADFSTLSTGFDKVILSAI</sequence>
<dbReference type="InterPro" id="IPR021714">
    <property type="entry name" value="URB1_N"/>
</dbReference>
<proteinExistence type="predicted"/>
<dbReference type="AlphaFoldDB" id="A0A0C9TJB1"/>
<evidence type="ECO:0000259" key="2">
    <source>
        <dbReference type="Pfam" id="PF26140"/>
    </source>
</evidence>
<evidence type="ECO:0000313" key="4">
    <source>
        <dbReference type="Proteomes" id="UP000054279"/>
    </source>
</evidence>
<dbReference type="GO" id="GO:0000466">
    <property type="term" value="P:maturation of 5.8S rRNA from tricistronic rRNA transcript (SSU-rRNA, 5.8S rRNA, LSU-rRNA)"/>
    <property type="evidence" value="ECO:0007669"/>
    <property type="project" value="TreeGrafter"/>
</dbReference>
<organism evidence="3 4">
    <name type="scientific">Sphaerobolus stellatus (strain SS14)</name>
    <dbReference type="NCBI Taxonomy" id="990650"/>
    <lineage>
        <taxon>Eukaryota</taxon>
        <taxon>Fungi</taxon>
        <taxon>Dikarya</taxon>
        <taxon>Basidiomycota</taxon>
        <taxon>Agaricomycotina</taxon>
        <taxon>Agaricomycetes</taxon>
        <taxon>Phallomycetidae</taxon>
        <taxon>Geastrales</taxon>
        <taxon>Sphaerobolaceae</taxon>
        <taxon>Sphaerobolus</taxon>
    </lineage>
</organism>
<name>A0A0C9TJB1_SPHS4</name>
<gene>
    <name evidence="3" type="ORF">M422DRAFT_268847</name>
</gene>
<dbReference type="Proteomes" id="UP000054279">
    <property type="component" value="Unassembled WGS sequence"/>
</dbReference>
<dbReference type="EMBL" id="KN837277">
    <property type="protein sequence ID" value="KIJ29718.1"/>
    <property type="molecule type" value="Genomic_DNA"/>
</dbReference>
<keyword evidence="4" id="KW-1185">Reference proteome</keyword>
<feature type="domain" description="URB1 central HEAT repeat" evidence="2">
    <location>
        <begin position="333"/>
        <end position="370"/>
    </location>
</feature>